<feature type="region of interest" description="Disordered" evidence="1">
    <location>
        <begin position="65"/>
        <end position="98"/>
    </location>
</feature>
<dbReference type="Proteomes" id="UP000765509">
    <property type="component" value="Unassembled WGS sequence"/>
</dbReference>
<name>A0A9Q3GZU3_9BASI</name>
<sequence length="148" mass="17133">MNIQMRNNKLLTQIPGELEWNSKKNPKKEWLKGQKRKTLVTIVGQQTTILTTVQKEKKKFYAIEKVPEKEFPTEDSNSDPKGDDIREHSDDGQDQRAEFLVEYQEESQLEIQDIKLKAGMPQDTANKNLCKHTQDAQTFLVTPTKEMA</sequence>
<organism evidence="2 3">
    <name type="scientific">Austropuccinia psidii MF-1</name>
    <dbReference type="NCBI Taxonomy" id="1389203"/>
    <lineage>
        <taxon>Eukaryota</taxon>
        <taxon>Fungi</taxon>
        <taxon>Dikarya</taxon>
        <taxon>Basidiomycota</taxon>
        <taxon>Pucciniomycotina</taxon>
        <taxon>Pucciniomycetes</taxon>
        <taxon>Pucciniales</taxon>
        <taxon>Sphaerophragmiaceae</taxon>
        <taxon>Austropuccinia</taxon>
    </lineage>
</organism>
<evidence type="ECO:0000313" key="3">
    <source>
        <dbReference type="Proteomes" id="UP000765509"/>
    </source>
</evidence>
<dbReference type="EMBL" id="AVOT02008279">
    <property type="protein sequence ID" value="MBW0485682.1"/>
    <property type="molecule type" value="Genomic_DNA"/>
</dbReference>
<keyword evidence="3" id="KW-1185">Reference proteome</keyword>
<dbReference type="AlphaFoldDB" id="A0A9Q3GZU3"/>
<accession>A0A9Q3GZU3</accession>
<proteinExistence type="predicted"/>
<reference evidence="2" key="1">
    <citation type="submission" date="2021-03" db="EMBL/GenBank/DDBJ databases">
        <title>Draft genome sequence of rust myrtle Austropuccinia psidii MF-1, a brazilian biotype.</title>
        <authorList>
            <person name="Quecine M.C."/>
            <person name="Pachon D.M.R."/>
            <person name="Bonatelli M.L."/>
            <person name="Correr F.H."/>
            <person name="Franceschini L.M."/>
            <person name="Leite T.F."/>
            <person name="Margarido G.R.A."/>
            <person name="Almeida C.A."/>
            <person name="Ferrarezi J.A."/>
            <person name="Labate C.A."/>
        </authorList>
    </citation>
    <scope>NUCLEOTIDE SEQUENCE</scope>
    <source>
        <strain evidence="2">MF-1</strain>
    </source>
</reference>
<protein>
    <submittedName>
        <fullName evidence="2">Uncharacterized protein</fullName>
    </submittedName>
</protein>
<comment type="caution">
    <text evidence="2">The sequence shown here is derived from an EMBL/GenBank/DDBJ whole genome shotgun (WGS) entry which is preliminary data.</text>
</comment>
<evidence type="ECO:0000256" key="1">
    <source>
        <dbReference type="SAM" id="MobiDB-lite"/>
    </source>
</evidence>
<evidence type="ECO:0000313" key="2">
    <source>
        <dbReference type="EMBL" id="MBW0485682.1"/>
    </source>
</evidence>
<gene>
    <name evidence="2" type="ORF">O181_025397</name>
</gene>